<accession>A0A397SSS9</accession>
<sequence length="111" mass="12849">MALCTNSISQKIEKIVYNPLYLLLYYVPSKDDQLSNLSLQVQDELLATKKILKYFFDSPPEEHIHVIVKLSTKCSVGQLDKLTFWTFVQNPVQNLSKTKTFFQWTGFGQIT</sequence>
<proteinExistence type="predicted"/>
<organism evidence="1 2">
    <name type="scientific">Glomus cerebriforme</name>
    <dbReference type="NCBI Taxonomy" id="658196"/>
    <lineage>
        <taxon>Eukaryota</taxon>
        <taxon>Fungi</taxon>
        <taxon>Fungi incertae sedis</taxon>
        <taxon>Mucoromycota</taxon>
        <taxon>Glomeromycotina</taxon>
        <taxon>Glomeromycetes</taxon>
        <taxon>Glomerales</taxon>
        <taxon>Glomeraceae</taxon>
        <taxon>Glomus</taxon>
    </lineage>
</organism>
<name>A0A397SSS9_9GLOM</name>
<protein>
    <submittedName>
        <fullName evidence="1">Uncharacterized protein</fullName>
    </submittedName>
</protein>
<comment type="caution">
    <text evidence="1">The sequence shown here is derived from an EMBL/GenBank/DDBJ whole genome shotgun (WGS) entry which is preliminary data.</text>
</comment>
<evidence type="ECO:0000313" key="2">
    <source>
        <dbReference type="Proteomes" id="UP000265703"/>
    </source>
</evidence>
<dbReference type="OrthoDB" id="2304312at2759"/>
<dbReference type="EMBL" id="QKYT01000248">
    <property type="protein sequence ID" value="RIA88772.1"/>
    <property type="molecule type" value="Genomic_DNA"/>
</dbReference>
<gene>
    <name evidence="1" type="ORF">C1645_739147</name>
</gene>
<evidence type="ECO:0000313" key="1">
    <source>
        <dbReference type="EMBL" id="RIA88772.1"/>
    </source>
</evidence>
<keyword evidence="2" id="KW-1185">Reference proteome</keyword>
<dbReference type="Proteomes" id="UP000265703">
    <property type="component" value="Unassembled WGS sequence"/>
</dbReference>
<dbReference type="AlphaFoldDB" id="A0A397SSS9"/>
<reference evidence="1 2" key="1">
    <citation type="submission" date="2018-06" db="EMBL/GenBank/DDBJ databases">
        <title>Comparative genomics reveals the genomic features of Rhizophagus irregularis, R. cerebriforme, R. diaphanum and Gigaspora rosea, and their symbiotic lifestyle signature.</title>
        <authorList>
            <person name="Morin E."/>
            <person name="San Clemente H."/>
            <person name="Chen E.C.H."/>
            <person name="De La Providencia I."/>
            <person name="Hainaut M."/>
            <person name="Kuo A."/>
            <person name="Kohler A."/>
            <person name="Murat C."/>
            <person name="Tang N."/>
            <person name="Roy S."/>
            <person name="Loubradou J."/>
            <person name="Henrissat B."/>
            <person name="Grigoriev I.V."/>
            <person name="Corradi N."/>
            <person name="Roux C."/>
            <person name="Martin F.M."/>
        </authorList>
    </citation>
    <scope>NUCLEOTIDE SEQUENCE [LARGE SCALE GENOMIC DNA]</scope>
    <source>
        <strain evidence="1 2">DAOM 227022</strain>
    </source>
</reference>